<keyword evidence="2" id="KW-1185">Reference proteome</keyword>
<sequence length="223" mass="22792">MVLSAIGPTLPYALAVAFSPFPIVGAILVARSPHGMPALVSNTIGWIVGLAAAAIVMAVLVNTVGGGDDGPITNWVRIVVGLALLWAAWRKFHGRPQAGEEPKVPGWLEAFGKASPMRAFVLGAALAGANPKNLALALAAMSALDYSEISRGDVLAGIVAFVIVGSISVLAVLLGRAVGGSRLDGTLAAAEEFMIRNNAVIMMMVFALIGMNVLGAGLAGLDR</sequence>
<proteinExistence type="predicted"/>
<dbReference type="AlphaFoldDB" id="A0A5B9DRP1"/>
<accession>A0A5B9DRP1</accession>
<dbReference type="OrthoDB" id="4753036at2"/>
<dbReference type="RefSeq" id="WP_147656322.1">
    <property type="nucleotide sequence ID" value="NZ_BMFM01000001.1"/>
</dbReference>
<gene>
    <name evidence="1" type="ORF">FNA67_13035</name>
</gene>
<protein>
    <submittedName>
        <fullName evidence="1">Uncharacterized protein</fullName>
    </submittedName>
</protein>
<evidence type="ECO:0000313" key="1">
    <source>
        <dbReference type="EMBL" id="QEE21044.1"/>
    </source>
</evidence>
<dbReference type="KEGG" id="yti:FNA67_13035"/>
<reference evidence="1 2" key="1">
    <citation type="journal article" date="2015" name="Int. J. Syst. Evol. Microbiol.">
        <title>Youhaiella tibetensis gen. nov., sp. nov., isolated from subsurface sediment.</title>
        <authorList>
            <person name="Wang Y.X."/>
            <person name="Huang F.Q."/>
            <person name="Nogi Y."/>
            <person name="Pang S.J."/>
            <person name="Wang P.K."/>
            <person name="Lv J."/>
        </authorList>
    </citation>
    <scope>NUCLEOTIDE SEQUENCE [LARGE SCALE GENOMIC DNA]</scope>
    <source>
        <strain evidence="2">fig4</strain>
    </source>
</reference>
<organism evidence="1 2">
    <name type="scientific">Paradevosia tibetensis</name>
    <dbReference type="NCBI Taxonomy" id="1447062"/>
    <lineage>
        <taxon>Bacteria</taxon>
        <taxon>Pseudomonadati</taxon>
        <taxon>Pseudomonadota</taxon>
        <taxon>Alphaproteobacteria</taxon>
        <taxon>Hyphomicrobiales</taxon>
        <taxon>Devosiaceae</taxon>
        <taxon>Paradevosia</taxon>
    </lineage>
</organism>
<dbReference type="InterPro" id="IPR021315">
    <property type="entry name" value="Gap/Sap"/>
</dbReference>
<dbReference type="Proteomes" id="UP000321062">
    <property type="component" value="Chromosome"/>
</dbReference>
<dbReference type="Pfam" id="PF11139">
    <property type="entry name" value="SfLAP"/>
    <property type="match status" value="1"/>
</dbReference>
<evidence type="ECO:0000313" key="2">
    <source>
        <dbReference type="Proteomes" id="UP000321062"/>
    </source>
</evidence>
<name>A0A5B9DRP1_9HYPH</name>
<dbReference type="EMBL" id="CP041690">
    <property type="protein sequence ID" value="QEE21044.1"/>
    <property type="molecule type" value="Genomic_DNA"/>
</dbReference>